<protein>
    <recommendedName>
        <fullName evidence="4">F-box domain-containing protein</fullName>
    </recommendedName>
</protein>
<name>A0ABR1J6U4_9AGAR</name>
<evidence type="ECO:0000256" key="1">
    <source>
        <dbReference type="SAM" id="Coils"/>
    </source>
</evidence>
<dbReference type="Gene3D" id="3.80.10.10">
    <property type="entry name" value="Ribonuclease Inhibitor"/>
    <property type="match status" value="1"/>
</dbReference>
<organism evidence="2 3">
    <name type="scientific">Marasmiellus scandens</name>
    <dbReference type="NCBI Taxonomy" id="2682957"/>
    <lineage>
        <taxon>Eukaryota</taxon>
        <taxon>Fungi</taxon>
        <taxon>Dikarya</taxon>
        <taxon>Basidiomycota</taxon>
        <taxon>Agaricomycotina</taxon>
        <taxon>Agaricomycetes</taxon>
        <taxon>Agaricomycetidae</taxon>
        <taxon>Agaricales</taxon>
        <taxon>Marasmiineae</taxon>
        <taxon>Omphalotaceae</taxon>
        <taxon>Marasmiellus</taxon>
    </lineage>
</organism>
<evidence type="ECO:0000313" key="2">
    <source>
        <dbReference type="EMBL" id="KAK7449807.1"/>
    </source>
</evidence>
<accession>A0ABR1J6U4</accession>
<comment type="caution">
    <text evidence="2">The sequence shown here is derived from an EMBL/GenBank/DDBJ whole genome shotgun (WGS) entry which is preliminary data.</text>
</comment>
<gene>
    <name evidence="2" type="ORF">VKT23_013283</name>
</gene>
<proteinExistence type="predicted"/>
<evidence type="ECO:0008006" key="4">
    <source>
        <dbReference type="Google" id="ProtNLM"/>
    </source>
</evidence>
<keyword evidence="1" id="KW-0175">Coiled coil</keyword>
<dbReference type="SUPFAM" id="SSF52047">
    <property type="entry name" value="RNI-like"/>
    <property type="match status" value="1"/>
</dbReference>
<sequence length="555" mass="62225">MTIETLYPFNPDLLTTNVVPDDNDTHRVRKICVEYSRDLDRMNAQVERLQESLDAITLKRDALQSKLSSLQSITSPLRMLPPEVLQTIFTNCLEPFPIISAHEAPLLLTQICSKWRSIAIDTPALWASVHIALVGAKDPFESYDSTCDAIREGLQTFLLRSDPLPLTVSLCSDYSPGPYNEDITDEVNRTLEILLPHHKRWKYLNLQFPLQCMTLVERLKGEDLPNLETAIVYCSGGGSLPQPTTMTSSPFFENAPQLQRLSIGARDHTIMSKLIGSVRWTRLTHLIISLNYWELSQRPIEDIGNLLNVCVNLEECSITLPGTDFETFPTTDLIITLPKLRRVAIDCYFPSCMLIYLLDLLVLPELRELNLDGNIVQMNADVTVISSVTNLLQKSSCSLTHFGFKGSPGRISPLPLSWDVEVIVSLFRLMPELNTLNFSHTQLMTEALLEAFCTVPLESGEMLCPKLARIEFGDSATITEQTLVHFVSTRLSPPASSAAVPLGCITIRDPRPSAASLLSQFGDSVQLSAPWYVGIRHDQNFRRPTSQVPEKVLWF</sequence>
<dbReference type="InterPro" id="IPR032675">
    <property type="entry name" value="LRR_dom_sf"/>
</dbReference>
<reference evidence="2 3" key="1">
    <citation type="submission" date="2024-01" db="EMBL/GenBank/DDBJ databases">
        <title>A draft genome for the cacao thread blight pathogen Marasmiellus scandens.</title>
        <authorList>
            <person name="Baruah I.K."/>
            <person name="Leung J."/>
            <person name="Bukari Y."/>
            <person name="Amoako-Attah I."/>
            <person name="Meinhardt L.W."/>
            <person name="Bailey B.A."/>
            <person name="Cohen S.P."/>
        </authorList>
    </citation>
    <scope>NUCLEOTIDE SEQUENCE [LARGE SCALE GENOMIC DNA]</scope>
    <source>
        <strain evidence="2 3">GH-19</strain>
    </source>
</reference>
<feature type="coiled-coil region" evidence="1">
    <location>
        <begin position="32"/>
        <end position="66"/>
    </location>
</feature>
<keyword evidence="3" id="KW-1185">Reference proteome</keyword>
<dbReference type="Proteomes" id="UP001498398">
    <property type="component" value="Unassembled WGS sequence"/>
</dbReference>
<evidence type="ECO:0000313" key="3">
    <source>
        <dbReference type="Proteomes" id="UP001498398"/>
    </source>
</evidence>
<dbReference type="EMBL" id="JBANRG010000035">
    <property type="protein sequence ID" value="KAK7449807.1"/>
    <property type="molecule type" value="Genomic_DNA"/>
</dbReference>